<evidence type="ECO:0000256" key="7">
    <source>
        <dbReference type="PROSITE-ProRule" id="PRU00076"/>
    </source>
</evidence>
<dbReference type="GO" id="GO:0005615">
    <property type="term" value="C:extracellular space"/>
    <property type="evidence" value="ECO:0007669"/>
    <property type="project" value="TreeGrafter"/>
</dbReference>
<dbReference type="InterPro" id="IPR001881">
    <property type="entry name" value="EGF-like_Ca-bd_dom"/>
</dbReference>
<dbReference type="GO" id="GO:0009653">
    <property type="term" value="P:anatomical structure morphogenesis"/>
    <property type="evidence" value="ECO:0007669"/>
    <property type="project" value="UniProtKB-ARBA"/>
</dbReference>
<dbReference type="CDD" id="cd00054">
    <property type="entry name" value="EGF_CA"/>
    <property type="match status" value="4"/>
</dbReference>
<dbReference type="SUPFAM" id="SSF57184">
    <property type="entry name" value="Growth factor receptor domain"/>
    <property type="match status" value="1"/>
</dbReference>
<dbReference type="Pfam" id="PF12947">
    <property type="entry name" value="EGF_3"/>
    <property type="match status" value="2"/>
</dbReference>
<dbReference type="PROSITE" id="PS50184">
    <property type="entry name" value="VWFC_2"/>
    <property type="match status" value="3"/>
</dbReference>
<feature type="disulfide bond" evidence="7">
    <location>
        <begin position="610"/>
        <end position="620"/>
    </location>
</feature>
<dbReference type="Pfam" id="PF00093">
    <property type="entry name" value="VWC"/>
    <property type="match status" value="1"/>
</dbReference>
<dbReference type="SUPFAM" id="SSF49899">
    <property type="entry name" value="Concanavalin A-like lectins/glucanases"/>
    <property type="match status" value="1"/>
</dbReference>
<dbReference type="PANTHER" id="PTHR24042:SF5">
    <property type="entry name" value="EGF-LIKE CALCIUM-BINDING DOMAIN-CONTAINING PROTEIN"/>
    <property type="match status" value="1"/>
</dbReference>
<keyword evidence="12" id="KW-1185">Reference proteome</keyword>
<dbReference type="RefSeq" id="XP_016659490.1">
    <property type="nucleotide sequence ID" value="XM_016804001.1"/>
</dbReference>
<dbReference type="Gene3D" id="2.10.25.10">
    <property type="entry name" value="Laminin"/>
    <property type="match status" value="6"/>
</dbReference>
<dbReference type="AlphaFoldDB" id="A0A8R2D3C4"/>
<dbReference type="PROSITE" id="PS50026">
    <property type="entry name" value="EGF_3"/>
    <property type="match status" value="4"/>
</dbReference>
<dbReference type="GO" id="GO:0048513">
    <property type="term" value="P:animal organ development"/>
    <property type="evidence" value="ECO:0007669"/>
    <property type="project" value="UniProtKB-ARBA"/>
</dbReference>
<dbReference type="SMART" id="SM00210">
    <property type="entry name" value="TSPN"/>
    <property type="match status" value="1"/>
</dbReference>
<dbReference type="InterPro" id="IPR049883">
    <property type="entry name" value="NOTCH1_EGF-like"/>
</dbReference>
<sequence length="1172" mass="128612">MLYTCSRVQWRRRPTTVVAAVLLALAVLTPRISTAQKLLQTPMKGGLTPSVASSPSQNNINYFAVNEANSPLAILDLLEATMQIYHNYQHHYSGSNKSDTTGFTLGVLLVAVTEDEFSHPDVFPPNRLRPAYSMQGALRQLKVPDIIYKRAIQLLRGADELTIAAVVRQERANTGSIVSFSLDSNRYLELESSGRKDEVRLHYVSQSSRRVHTEVFAYSLADGHWHAVAVTLSGTQARLFIDCRLVYTRTLVAGPADTSFLGSPDLYVGQRNRGVHSIFKGLLQDVRLIRGADGQRVQCPNLDTSCPTCGQFIAMQKTMENLNKIVHLLSIKLEAAEMRIAELETCECRKPCVQFDERSNNTVMKVDGSVWQHECQTCTCLRGQVECSPVRCPLVDCKFPIRKPGECCDTCQKPCRAKGDIVFEHGDTINLEPCLTCICLNGVVKCDKVDAQTQCPVLECDISEQFSVPDQCCKFCPGVDYCARGGRDSCHPNATCINLKTTHKCACAVGYAGTGLQCDDVDECLSVGGPNGHHCDVNTTICVNTPGSYSCKCNAGYARLNRFECVDVDECSSAEPPCHVHAACANSPGSYSCKCADGYEGDGYTCRPVCQQKCLNGGVCARPDVCSCPNAFEGPACELDVDECTTGAHGCLGPSSRCVNMAGWYYCACSPGYQNVIMYPASADIATTATSDLNAMESTWSPSLGTMCQDIDECATNNHTCHPTATCVNTVGSYECKCPTTHANAGNISSKCKSSCLYKDGSNVVTEVNDGAWFSKDCTNCTCTSGRLRCSRIECDCTNNDHVQSICCAHCNAQASCVHQELTNVMFRSGQQWIYQCQTCECLMGQVDCWPMQCPPMLPAGVGSCSDSTAATFAEYNNPVADCCAPRCDSKAVASGSSAAATTTAMTAADPCLQQQLQLQPPDDYRHRGGEVNDEDDDDDDDDGDSNHSKNTDDDNRNNTTPSPRGQPCFYGGRAYQSGARWDDPVDMCTSCDCKDGVLCCSYNVHHCNNSAIAGASNQSSTTDVNYNVSTDQPHHISNENTSSQSTDTKLQPDVVKRSLRRRRQAKMVNNDDSNIRDTVNITSFEYSNNNNNSFNKKDWWWRKTRRRKRRRTQNTSSRRNQINSVSSEKHFNSNNKFINNFGINSKNEDNNINNNNDNHHDRIVVKTVVVT</sequence>
<evidence type="ECO:0000256" key="2">
    <source>
        <dbReference type="ARBA" id="ARBA00022729"/>
    </source>
</evidence>
<dbReference type="SMART" id="SM00181">
    <property type="entry name" value="EGF"/>
    <property type="match status" value="6"/>
</dbReference>
<feature type="region of interest" description="Disordered" evidence="8">
    <location>
        <begin position="1015"/>
        <end position="1075"/>
    </location>
</feature>
<feature type="domain" description="EGF-like" evidence="9">
    <location>
        <begin position="478"/>
        <end position="519"/>
    </location>
</feature>
<feature type="domain" description="VWFC" evidence="10">
    <location>
        <begin position="815"/>
        <end position="889"/>
    </location>
</feature>
<reference evidence="12" key="1">
    <citation type="submission" date="2010-06" db="EMBL/GenBank/DDBJ databases">
        <authorList>
            <person name="Jiang H."/>
            <person name="Abraham K."/>
            <person name="Ali S."/>
            <person name="Alsbrooks S.L."/>
            <person name="Anim B.N."/>
            <person name="Anosike U.S."/>
            <person name="Attaway T."/>
            <person name="Bandaranaike D.P."/>
            <person name="Battles P.K."/>
            <person name="Bell S.N."/>
            <person name="Bell A.V."/>
            <person name="Beltran B."/>
            <person name="Bickham C."/>
            <person name="Bustamante Y."/>
            <person name="Caleb T."/>
            <person name="Canada A."/>
            <person name="Cardenas V."/>
            <person name="Carter K."/>
            <person name="Chacko J."/>
            <person name="Chandrabose M.N."/>
            <person name="Chavez D."/>
            <person name="Chavez A."/>
            <person name="Chen L."/>
            <person name="Chu H.-S."/>
            <person name="Claassen K.J."/>
            <person name="Cockrell R."/>
            <person name="Collins M."/>
            <person name="Cooper J.A."/>
            <person name="Cree A."/>
            <person name="Curry S.M."/>
            <person name="Da Y."/>
            <person name="Dao M.D."/>
            <person name="Das B."/>
            <person name="Davila M.-L."/>
            <person name="Davy-Carroll L."/>
            <person name="Denson S."/>
            <person name="Dinh H."/>
            <person name="Ebong V.E."/>
            <person name="Edwards J.R."/>
            <person name="Egan A."/>
            <person name="El-Daye J."/>
            <person name="Escobedo L."/>
            <person name="Fernandez S."/>
            <person name="Fernando P.R."/>
            <person name="Flagg N."/>
            <person name="Forbes L.D."/>
            <person name="Fowler R.G."/>
            <person name="Fu Q."/>
            <person name="Gabisi R.A."/>
            <person name="Ganer J."/>
            <person name="Garbino Pronczuk A."/>
            <person name="Garcia R.M."/>
            <person name="Garner T."/>
            <person name="Garrett T.E."/>
            <person name="Gonzalez D.A."/>
            <person name="Hamid H."/>
            <person name="Hawkins E.S."/>
            <person name="Hirani K."/>
            <person name="Hogues M.E."/>
            <person name="Hollins B."/>
            <person name="Hsiao C.-H."/>
            <person name="Jabil R."/>
            <person name="James M.L."/>
            <person name="Jhangiani S.N."/>
            <person name="Johnson B."/>
            <person name="Johnson Q."/>
            <person name="Joshi V."/>
            <person name="Kalu J.B."/>
            <person name="Kam C."/>
            <person name="Kashfia A."/>
            <person name="Keebler J."/>
            <person name="Kisamo H."/>
            <person name="Kovar C.L."/>
            <person name="Lago L.A."/>
            <person name="Lai C.-Y."/>
            <person name="Laidlaw J."/>
            <person name="Lara F."/>
            <person name="Le T.-K."/>
            <person name="Lee S.L."/>
            <person name="Legall F.H."/>
            <person name="Lemon S.J."/>
            <person name="Lewis L.R."/>
            <person name="Li B."/>
            <person name="Liu Y."/>
            <person name="Liu Y.-S."/>
            <person name="Lopez J."/>
            <person name="Lozado R.J."/>
            <person name="Lu J."/>
            <person name="Madu R.C."/>
            <person name="Maheshwari M."/>
            <person name="Maheshwari R."/>
            <person name="Malloy K."/>
            <person name="Martinez E."/>
            <person name="Mathew T."/>
            <person name="Mercado I.C."/>
            <person name="Mercado C."/>
            <person name="Meyer B."/>
            <person name="Montgomery K."/>
            <person name="Morgan M.B."/>
            <person name="Munidasa M."/>
            <person name="Nazareth L.V."/>
            <person name="Nelson J."/>
            <person name="Ng B.M."/>
            <person name="Nguyen N.B."/>
            <person name="Nguyen P.Q."/>
            <person name="Nguyen T."/>
            <person name="Obregon M."/>
            <person name="Okwuonu G.O."/>
            <person name="Onwere C.G."/>
            <person name="Orozco G."/>
            <person name="Parra A."/>
            <person name="Patel S."/>
            <person name="Patil S."/>
            <person name="Perez A."/>
            <person name="Perez Y."/>
            <person name="Pham C."/>
            <person name="Primus E.L."/>
            <person name="Pu L.-L."/>
            <person name="Puazo M."/>
            <person name="Qin X."/>
            <person name="Quiroz J.B."/>
            <person name="Reese J."/>
            <person name="Richards S."/>
            <person name="Rives C.M."/>
            <person name="Robberts R."/>
            <person name="Ruiz S.J."/>
            <person name="Ruiz M.J."/>
            <person name="Santibanez J."/>
            <person name="Schneider B.W."/>
            <person name="Sisson I."/>
            <person name="Smith M."/>
            <person name="Sodergren E."/>
            <person name="Song X.-Z."/>
            <person name="Song B.B."/>
            <person name="Summersgill H."/>
            <person name="Thelus R."/>
            <person name="Thornton R.D."/>
            <person name="Trejos Z.Y."/>
            <person name="Usmani K."/>
            <person name="Vattathil S."/>
            <person name="Villasana D."/>
            <person name="Walker D.L."/>
            <person name="Wang S."/>
            <person name="Wang K."/>
            <person name="White C.S."/>
            <person name="Williams A.C."/>
            <person name="Williamson J."/>
            <person name="Wilson K."/>
            <person name="Woghiren I.O."/>
            <person name="Woodworth J.R."/>
            <person name="Worley K.C."/>
            <person name="Wright R.A."/>
            <person name="Wu W."/>
            <person name="Young L."/>
            <person name="Zhang L."/>
            <person name="Zhang J."/>
            <person name="Zhu Y."/>
            <person name="Muzny D.M."/>
            <person name="Weinstock G."/>
            <person name="Gibbs R.A."/>
        </authorList>
    </citation>
    <scope>NUCLEOTIDE SEQUENCE [LARGE SCALE GENOMIC DNA]</scope>
    <source>
        <strain evidence="12">LSR1</strain>
    </source>
</reference>
<dbReference type="InterPro" id="IPR000742">
    <property type="entry name" value="EGF"/>
</dbReference>
<protein>
    <recommendedName>
        <fullName evidence="13">Protein kinase C-binding protein NELL2</fullName>
    </recommendedName>
</protein>
<evidence type="ECO:0000313" key="12">
    <source>
        <dbReference type="Proteomes" id="UP000007819"/>
    </source>
</evidence>
<evidence type="ECO:0000256" key="8">
    <source>
        <dbReference type="SAM" id="MobiDB-lite"/>
    </source>
</evidence>
<dbReference type="InterPro" id="IPR051586">
    <property type="entry name" value="PKC-binding_NELL"/>
</dbReference>
<dbReference type="SUPFAM" id="SSF57196">
    <property type="entry name" value="EGF/Laminin"/>
    <property type="match status" value="2"/>
</dbReference>
<dbReference type="GeneID" id="100165391"/>
<dbReference type="PANTHER" id="PTHR24042">
    <property type="entry name" value="NEL HOMOLOG"/>
    <property type="match status" value="1"/>
</dbReference>
<dbReference type="SMART" id="SM00179">
    <property type="entry name" value="EGF_CA"/>
    <property type="match status" value="5"/>
</dbReference>
<dbReference type="InterPro" id="IPR024731">
    <property type="entry name" value="NELL2-like_EGF"/>
</dbReference>
<dbReference type="OrthoDB" id="6516201at2759"/>
<dbReference type="InterPro" id="IPR000152">
    <property type="entry name" value="EGF-type_Asp/Asn_hydroxyl_site"/>
</dbReference>
<dbReference type="PROSITE" id="PS01208">
    <property type="entry name" value="VWFC_1"/>
    <property type="match status" value="1"/>
</dbReference>
<feature type="compositionally biased region" description="Polar residues" evidence="8">
    <location>
        <begin position="1123"/>
        <end position="1135"/>
    </location>
</feature>
<dbReference type="PROSITE" id="PS00022">
    <property type="entry name" value="EGF_1"/>
    <property type="match status" value="1"/>
</dbReference>
<evidence type="ECO:0000256" key="5">
    <source>
        <dbReference type="ARBA" id="ARBA00023157"/>
    </source>
</evidence>
<accession>A0A8R2D3C4</accession>
<dbReference type="InterPro" id="IPR001791">
    <property type="entry name" value="Laminin_G"/>
</dbReference>
<feature type="disulfide bond" evidence="7">
    <location>
        <begin position="628"/>
        <end position="637"/>
    </location>
</feature>
<reference evidence="11" key="2">
    <citation type="submission" date="2022-06" db="UniProtKB">
        <authorList>
            <consortium name="EnsemblMetazoa"/>
        </authorList>
    </citation>
    <scope>IDENTIFICATION</scope>
</reference>
<dbReference type="PROSITE" id="PS01186">
    <property type="entry name" value="EGF_2"/>
    <property type="match status" value="2"/>
</dbReference>
<evidence type="ECO:0000259" key="10">
    <source>
        <dbReference type="PROSITE" id="PS50184"/>
    </source>
</evidence>
<comment type="caution">
    <text evidence="7">Lacks conserved residue(s) required for the propagation of feature annotation.</text>
</comment>
<feature type="domain" description="EGF-like" evidence="9">
    <location>
        <begin position="710"/>
        <end position="753"/>
    </location>
</feature>
<feature type="compositionally biased region" description="Polar residues" evidence="8">
    <location>
        <begin position="1039"/>
        <end position="1050"/>
    </location>
</feature>
<organism evidence="11 12">
    <name type="scientific">Acyrthosiphon pisum</name>
    <name type="common">Pea aphid</name>
    <dbReference type="NCBI Taxonomy" id="7029"/>
    <lineage>
        <taxon>Eukaryota</taxon>
        <taxon>Metazoa</taxon>
        <taxon>Ecdysozoa</taxon>
        <taxon>Arthropoda</taxon>
        <taxon>Hexapoda</taxon>
        <taxon>Insecta</taxon>
        <taxon>Pterygota</taxon>
        <taxon>Neoptera</taxon>
        <taxon>Paraneoptera</taxon>
        <taxon>Hemiptera</taxon>
        <taxon>Sternorrhyncha</taxon>
        <taxon>Aphidomorpha</taxon>
        <taxon>Aphidoidea</taxon>
        <taxon>Aphididae</taxon>
        <taxon>Macrosiphini</taxon>
        <taxon>Acyrthosiphon</taxon>
    </lineage>
</organism>
<dbReference type="EnsemblMetazoa" id="XM_016804001.2">
    <property type="protein sequence ID" value="XP_016659490.1"/>
    <property type="gene ID" value="LOC100165391"/>
</dbReference>
<feature type="compositionally biased region" description="Basic and acidic residues" evidence="8">
    <location>
        <begin position="945"/>
        <end position="957"/>
    </location>
</feature>
<evidence type="ECO:0000256" key="6">
    <source>
        <dbReference type="ARBA" id="ARBA00023180"/>
    </source>
</evidence>
<feature type="compositionally biased region" description="Polar residues" evidence="8">
    <location>
        <begin position="1015"/>
        <end position="1032"/>
    </location>
</feature>
<dbReference type="Gene3D" id="6.20.200.20">
    <property type="match status" value="2"/>
</dbReference>
<evidence type="ECO:0000256" key="4">
    <source>
        <dbReference type="ARBA" id="ARBA00022837"/>
    </source>
</evidence>
<dbReference type="Proteomes" id="UP000007819">
    <property type="component" value="Chromosome X"/>
</dbReference>
<feature type="region of interest" description="Disordered" evidence="8">
    <location>
        <begin position="921"/>
        <end position="972"/>
    </location>
</feature>
<keyword evidence="4" id="KW-0106">Calcium</keyword>
<name>A0A8R2D3C4_ACYPI</name>
<dbReference type="InterPro" id="IPR018097">
    <property type="entry name" value="EGF_Ca-bd_CS"/>
</dbReference>
<evidence type="ECO:0008006" key="13">
    <source>
        <dbReference type="Google" id="ProtNLM"/>
    </source>
</evidence>
<dbReference type="GO" id="GO:0008201">
    <property type="term" value="F:heparin binding"/>
    <property type="evidence" value="ECO:0007669"/>
    <property type="project" value="TreeGrafter"/>
</dbReference>
<dbReference type="Pfam" id="PF13385">
    <property type="entry name" value="Laminin_G_3"/>
    <property type="match status" value="1"/>
</dbReference>
<feature type="region of interest" description="Disordered" evidence="8">
    <location>
        <begin position="1106"/>
        <end position="1135"/>
    </location>
</feature>
<dbReference type="InterPro" id="IPR009030">
    <property type="entry name" value="Growth_fac_rcpt_cys_sf"/>
</dbReference>
<dbReference type="SMART" id="SM00214">
    <property type="entry name" value="VWC"/>
    <property type="match status" value="4"/>
</dbReference>
<evidence type="ECO:0000256" key="3">
    <source>
        <dbReference type="ARBA" id="ARBA00022737"/>
    </source>
</evidence>
<dbReference type="PROSITE" id="PS01187">
    <property type="entry name" value="EGF_CA"/>
    <property type="match status" value="2"/>
</dbReference>
<feature type="domain" description="VWFC" evidence="10">
    <location>
        <begin position="350"/>
        <end position="412"/>
    </location>
</feature>
<dbReference type="InterPro" id="IPR001007">
    <property type="entry name" value="VWF_dom"/>
</dbReference>
<dbReference type="PROSITE" id="PS00010">
    <property type="entry name" value="ASX_HYDROXYL"/>
    <property type="match status" value="3"/>
</dbReference>
<dbReference type="SMART" id="SM00282">
    <property type="entry name" value="LamG"/>
    <property type="match status" value="1"/>
</dbReference>
<dbReference type="Pfam" id="PF07645">
    <property type="entry name" value="EGF_CA"/>
    <property type="match status" value="3"/>
</dbReference>
<keyword evidence="3" id="KW-0677">Repeat</keyword>
<evidence type="ECO:0000256" key="1">
    <source>
        <dbReference type="ARBA" id="ARBA00022536"/>
    </source>
</evidence>
<proteinExistence type="predicted"/>
<keyword evidence="6" id="KW-0325">Glycoprotein</keyword>
<keyword evidence="1 7" id="KW-0245">EGF-like domain</keyword>
<evidence type="ECO:0000313" key="11">
    <source>
        <dbReference type="EnsemblMetazoa" id="XP_016659490.1"/>
    </source>
</evidence>
<feature type="domain" description="VWFC" evidence="10">
    <location>
        <begin position="413"/>
        <end position="477"/>
    </location>
</feature>
<feature type="domain" description="EGF-like" evidence="9">
    <location>
        <begin position="608"/>
        <end position="638"/>
    </location>
</feature>
<feature type="domain" description="EGF-like" evidence="9">
    <location>
        <begin position="567"/>
        <end position="607"/>
    </location>
</feature>
<dbReference type="GO" id="GO:0030154">
    <property type="term" value="P:cell differentiation"/>
    <property type="evidence" value="ECO:0007669"/>
    <property type="project" value="UniProtKB-ARBA"/>
</dbReference>
<keyword evidence="2" id="KW-0732">Signal</keyword>
<dbReference type="SMART" id="SM00215">
    <property type="entry name" value="VWC_out"/>
    <property type="match status" value="3"/>
</dbReference>
<dbReference type="FunFam" id="2.10.25.10:FF:000038">
    <property type="entry name" value="Fibrillin 2"/>
    <property type="match status" value="3"/>
</dbReference>
<dbReference type="GO" id="GO:0005509">
    <property type="term" value="F:calcium ion binding"/>
    <property type="evidence" value="ECO:0007669"/>
    <property type="project" value="InterPro"/>
</dbReference>
<dbReference type="Gene3D" id="2.60.120.200">
    <property type="match status" value="1"/>
</dbReference>
<dbReference type="InterPro" id="IPR013320">
    <property type="entry name" value="ConA-like_dom_sf"/>
</dbReference>
<dbReference type="InterPro" id="IPR048287">
    <property type="entry name" value="TSPN-like_N"/>
</dbReference>
<evidence type="ECO:0000259" key="9">
    <source>
        <dbReference type="PROSITE" id="PS50026"/>
    </source>
</evidence>
<dbReference type="SUPFAM" id="SSF57603">
    <property type="entry name" value="FnI-like domain"/>
    <property type="match status" value="3"/>
</dbReference>
<feature type="compositionally biased region" description="Acidic residues" evidence="8">
    <location>
        <begin position="932"/>
        <end position="944"/>
    </location>
</feature>
<keyword evidence="5 7" id="KW-1015">Disulfide bond</keyword>
<dbReference type="CDD" id="cd00110">
    <property type="entry name" value="LamG"/>
    <property type="match status" value="1"/>
</dbReference>